<gene>
    <name evidence="2" type="ORF">JR347_01860</name>
</gene>
<dbReference type="PANTHER" id="PTHR37947">
    <property type="entry name" value="BLL2462 PROTEIN"/>
    <property type="match status" value="1"/>
</dbReference>
<evidence type="ECO:0000313" key="3">
    <source>
        <dbReference type="Proteomes" id="UP000662783"/>
    </source>
</evidence>
<dbReference type="InterPro" id="IPR036465">
    <property type="entry name" value="vWFA_dom_sf"/>
</dbReference>
<evidence type="ECO:0000313" key="2">
    <source>
        <dbReference type="EMBL" id="QSE97857.1"/>
    </source>
</evidence>
<dbReference type="Proteomes" id="UP000662783">
    <property type="component" value="Chromosome"/>
</dbReference>
<keyword evidence="3" id="KW-1185">Reference proteome</keyword>
<keyword evidence="1" id="KW-1133">Transmembrane helix</keyword>
<keyword evidence="1" id="KW-0812">Transmembrane</keyword>
<proteinExistence type="predicted"/>
<keyword evidence="1" id="KW-0472">Membrane</keyword>
<reference evidence="2" key="1">
    <citation type="submission" date="2021-02" db="EMBL/GenBank/DDBJ databases">
        <title>Fulvivirga sp. S481 isolated from sea water.</title>
        <authorList>
            <person name="Bae S.S."/>
            <person name="Baek K."/>
        </authorList>
    </citation>
    <scope>NUCLEOTIDE SEQUENCE</scope>
    <source>
        <strain evidence="2">S481</strain>
    </source>
</reference>
<dbReference type="SUPFAM" id="SSF53300">
    <property type="entry name" value="vWA-like"/>
    <property type="match status" value="1"/>
</dbReference>
<feature type="transmembrane region" description="Helical" evidence="1">
    <location>
        <begin position="663"/>
        <end position="686"/>
    </location>
</feature>
<feature type="transmembrane region" description="Helical" evidence="1">
    <location>
        <begin position="40"/>
        <end position="62"/>
    </location>
</feature>
<accession>A0A975A1U0</accession>
<protein>
    <submittedName>
        <fullName evidence="2">VWA domain-containing protein</fullName>
    </submittedName>
</protein>
<organism evidence="2 3">
    <name type="scientific">Fulvivirga lutea</name>
    <dbReference type="NCBI Taxonomy" id="2810512"/>
    <lineage>
        <taxon>Bacteria</taxon>
        <taxon>Pseudomonadati</taxon>
        <taxon>Bacteroidota</taxon>
        <taxon>Cytophagia</taxon>
        <taxon>Cytophagales</taxon>
        <taxon>Fulvivirgaceae</taxon>
        <taxon>Fulvivirga</taxon>
    </lineage>
</organism>
<dbReference type="RefSeq" id="WP_205722365.1">
    <property type="nucleotide sequence ID" value="NZ_CP070608.1"/>
</dbReference>
<sequence length="693" mass="78732">MKELIFDNHPLFLIVCLVVGAAYALIQYQKKGPWSKSMNLALLIIRGVLVSLICALLVSPIIRQIINETEAPAFVIAVDNSKSMLNSADSTALGELIEELKSNQKRLGTAGFETEFRTLSGITSEIRFNEQRTDLSELLEGIQSDYEGRNIAGVLLVSDGMYNSGISPTFSEYGFPISTLLIGDTIPKADISIHSILFNRLAYQGNKFPVVINILNEGYVGEQIDVNLMQNGQRIAQQKLTLTRSGELQEVKFLVDAKESGFQKYEVVVSRKENELTYSNNYKSAFIEVVEGKETIALLAGAPHPDIKALRSAIQTNSNYEFESYILSNPKDVERLKNSPKNFDLVIYHELTDAQRFGQALFQEVVDKEEAALIFFGPQVNVKRFNDFNEIVKVSITSDDYDKIIAAFNPAFGNFKLSEELQSSFDQFPPISVPFGNYQLESEASTLLYQRVGNITTSRPLLSIKANGDKKRAVFLGQGLWKWKLTDYANNGNNNLFNELVSKLVQYLSTKDDKRKFRVYPIKNEFSNTEDIVFETEVYNDLYEEVYDQKIDLILKNEKNETFQYDYITNPNNTRYVINGLKDGIYSYVASTELNGKREEVKGEIIVKELQLENQNYKADFAMLRKLASQTGGKSYKATELSELSNYIENKEPQGVIHSREQLLPFINLEWILILLLIFVSTEWFLRKYHGSY</sequence>
<name>A0A975A1U0_9BACT</name>
<dbReference type="PANTHER" id="PTHR37947:SF1">
    <property type="entry name" value="BLL2462 PROTEIN"/>
    <property type="match status" value="1"/>
</dbReference>
<feature type="transmembrane region" description="Helical" evidence="1">
    <location>
        <begin position="12"/>
        <end position="28"/>
    </location>
</feature>
<evidence type="ECO:0000256" key="1">
    <source>
        <dbReference type="SAM" id="Phobius"/>
    </source>
</evidence>
<dbReference type="AlphaFoldDB" id="A0A975A1U0"/>
<dbReference type="KEGG" id="fuv:JR347_01860"/>
<dbReference type="EMBL" id="CP070608">
    <property type="protein sequence ID" value="QSE97857.1"/>
    <property type="molecule type" value="Genomic_DNA"/>
</dbReference>